<evidence type="ECO:0000256" key="7">
    <source>
        <dbReference type="PIRSR" id="PIRSR608901-1"/>
    </source>
</evidence>
<dbReference type="GO" id="GO:0006672">
    <property type="term" value="P:ceramide metabolic process"/>
    <property type="evidence" value="ECO:0007669"/>
    <property type="project" value="InterPro"/>
</dbReference>
<dbReference type="OrthoDB" id="199566at2759"/>
<evidence type="ECO:0000256" key="8">
    <source>
        <dbReference type="PIRSR" id="PIRSR608901-2"/>
    </source>
</evidence>
<dbReference type="PANTHER" id="PTHR46187">
    <property type="entry name" value="ALKALINE CERAMIDASE 3"/>
    <property type="match status" value="1"/>
</dbReference>
<evidence type="ECO:0000256" key="5">
    <source>
        <dbReference type="ARBA" id="ARBA00022989"/>
    </source>
</evidence>
<keyword evidence="7" id="KW-0479">Metal-binding</keyword>
<evidence type="ECO:0000256" key="9">
    <source>
        <dbReference type="SAM" id="Phobius"/>
    </source>
</evidence>
<dbReference type="GO" id="GO:0046872">
    <property type="term" value="F:metal ion binding"/>
    <property type="evidence" value="ECO:0007669"/>
    <property type="project" value="UniProtKB-KW"/>
</dbReference>
<feature type="binding site" evidence="8">
    <location>
        <position position="229"/>
    </location>
    <ligand>
        <name>Zn(2+)</name>
        <dbReference type="ChEBI" id="CHEBI:29105"/>
        <note>catalytic</note>
    </ligand>
</feature>
<keyword evidence="8" id="KW-0862">Zinc</keyword>
<comment type="caution">
    <text evidence="10">The sequence shown here is derived from an EMBL/GenBank/DDBJ whole genome shotgun (WGS) entry which is preliminary data.</text>
</comment>
<dbReference type="GO" id="GO:0005789">
    <property type="term" value="C:endoplasmic reticulum membrane"/>
    <property type="evidence" value="ECO:0007669"/>
    <property type="project" value="TreeGrafter"/>
</dbReference>
<comment type="similarity">
    <text evidence="2">Belongs to the alkaline ceramidase family.</text>
</comment>
<feature type="binding site" evidence="7">
    <location>
        <position position="44"/>
    </location>
    <ligand>
        <name>Ca(2+)</name>
        <dbReference type="ChEBI" id="CHEBI:29108"/>
    </ligand>
</feature>
<organism evidence="10 11">
    <name type="scientific">Seminavis robusta</name>
    <dbReference type="NCBI Taxonomy" id="568900"/>
    <lineage>
        <taxon>Eukaryota</taxon>
        <taxon>Sar</taxon>
        <taxon>Stramenopiles</taxon>
        <taxon>Ochrophyta</taxon>
        <taxon>Bacillariophyta</taxon>
        <taxon>Bacillariophyceae</taxon>
        <taxon>Bacillariophycidae</taxon>
        <taxon>Naviculales</taxon>
        <taxon>Naviculaceae</taxon>
        <taxon>Seminavis</taxon>
    </lineage>
</organism>
<evidence type="ECO:0000256" key="3">
    <source>
        <dbReference type="ARBA" id="ARBA00022692"/>
    </source>
</evidence>
<dbReference type="Pfam" id="PF05875">
    <property type="entry name" value="Ceramidase"/>
    <property type="match status" value="1"/>
</dbReference>
<evidence type="ECO:0000256" key="2">
    <source>
        <dbReference type="ARBA" id="ARBA00009780"/>
    </source>
</evidence>
<reference evidence="10" key="1">
    <citation type="submission" date="2020-06" db="EMBL/GenBank/DDBJ databases">
        <authorList>
            <consortium name="Plant Systems Biology data submission"/>
        </authorList>
    </citation>
    <scope>NUCLEOTIDE SEQUENCE</scope>
    <source>
        <strain evidence="10">D6</strain>
    </source>
</reference>
<proteinExistence type="inferred from homology"/>
<evidence type="ECO:0000256" key="1">
    <source>
        <dbReference type="ARBA" id="ARBA00004141"/>
    </source>
</evidence>
<evidence type="ECO:0000256" key="6">
    <source>
        <dbReference type="ARBA" id="ARBA00023136"/>
    </source>
</evidence>
<feature type="transmembrane region" description="Helical" evidence="9">
    <location>
        <begin position="75"/>
        <end position="99"/>
    </location>
</feature>
<dbReference type="AlphaFoldDB" id="A0A9N8EHH1"/>
<feature type="transmembrane region" description="Helical" evidence="9">
    <location>
        <begin position="137"/>
        <end position="158"/>
    </location>
</feature>
<dbReference type="PANTHER" id="PTHR46187:SF3">
    <property type="entry name" value="ALKALINE CERAMIDASE 3"/>
    <property type="match status" value="1"/>
</dbReference>
<dbReference type="Proteomes" id="UP001153069">
    <property type="component" value="Unassembled WGS sequence"/>
</dbReference>
<comment type="cofactor">
    <cofactor evidence="8">
        <name>Zn(2+)</name>
        <dbReference type="ChEBI" id="CHEBI:29105"/>
    </cofactor>
</comment>
<sequence length="273" mass="30550">MSDYTSIESLSKVFERGSANIIWCEHVLAMKNASGMKEDAWIAEYWNSWTNLAFVVAGILGLLRVASDMTKTAKLHLWGVLSAELTLMIGVGFGSFMFHAHQSRVAQIADELPMCLLTLFYNYALRGLHPLTTDPKYSGKFYGISLIFVVGLWAIYIYTGIYDVFVLCFSTQVVSTIALSWDAGRRVNHPTTVFYTGVSCLAFGKVLWEYERYLFRNEACDAPGTIWLHPLWHIGAALSHYCTMLNITNLNKRIHGNGTVASNGISNGHVKKD</sequence>
<feature type="transmembrane region" description="Helical" evidence="9">
    <location>
        <begin position="45"/>
        <end position="63"/>
    </location>
</feature>
<comment type="subcellular location">
    <subcellularLocation>
        <location evidence="1">Membrane</location>
        <topology evidence="1">Multi-pass membrane protein</topology>
    </subcellularLocation>
</comment>
<evidence type="ECO:0000313" key="11">
    <source>
        <dbReference type="Proteomes" id="UP001153069"/>
    </source>
</evidence>
<feature type="binding site" evidence="8">
    <location>
        <position position="99"/>
    </location>
    <ligand>
        <name>Zn(2+)</name>
        <dbReference type="ChEBI" id="CHEBI:29105"/>
        <note>catalytic</note>
    </ligand>
</feature>
<keyword evidence="11" id="KW-1185">Reference proteome</keyword>
<gene>
    <name evidence="10" type="ORF">SEMRO_1011_G230980.1</name>
</gene>
<dbReference type="GO" id="GO:0016811">
    <property type="term" value="F:hydrolase activity, acting on carbon-nitrogen (but not peptide) bonds, in linear amides"/>
    <property type="evidence" value="ECO:0007669"/>
    <property type="project" value="InterPro"/>
</dbReference>
<feature type="binding site" evidence="8">
    <location>
        <position position="233"/>
    </location>
    <ligand>
        <name>Zn(2+)</name>
        <dbReference type="ChEBI" id="CHEBI:29105"/>
        <note>catalytic</note>
    </ligand>
</feature>
<evidence type="ECO:0000313" key="10">
    <source>
        <dbReference type="EMBL" id="CAB9519361.1"/>
    </source>
</evidence>
<keyword evidence="5 9" id="KW-1133">Transmembrane helix</keyword>
<feature type="binding site" evidence="7">
    <location>
        <position position="25"/>
    </location>
    <ligand>
        <name>Ca(2+)</name>
        <dbReference type="ChEBI" id="CHEBI:29108"/>
    </ligand>
</feature>
<evidence type="ECO:0000256" key="4">
    <source>
        <dbReference type="ARBA" id="ARBA00022801"/>
    </source>
</evidence>
<name>A0A9N8EHH1_9STRA</name>
<keyword evidence="6 9" id="KW-0472">Membrane</keyword>
<dbReference type="EMBL" id="CAICTM010001009">
    <property type="protein sequence ID" value="CAB9519361.1"/>
    <property type="molecule type" value="Genomic_DNA"/>
</dbReference>
<dbReference type="InterPro" id="IPR008901">
    <property type="entry name" value="ACER"/>
</dbReference>
<accession>A0A9N8EHH1</accession>
<feature type="binding site" evidence="7">
    <location>
        <position position="23"/>
    </location>
    <ligand>
        <name>Ca(2+)</name>
        <dbReference type="ChEBI" id="CHEBI:29108"/>
    </ligand>
</feature>
<keyword evidence="3 9" id="KW-0812">Transmembrane</keyword>
<keyword evidence="4" id="KW-0378">Hydrolase</keyword>
<protein>
    <submittedName>
        <fullName evidence="10">Pfam:aPHC</fullName>
    </submittedName>
</protein>
<keyword evidence="7" id="KW-0106">Calcium</keyword>